<accession>A0A0X3TZL5</accession>
<organism evidence="1 2">
    <name type="scientific">Ruegeria profundi</name>
    <dbReference type="NCBI Taxonomy" id="1685378"/>
    <lineage>
        <taxon>Bacteria</taxon>
        <taxon>Pseudomonadati</taxon>
        <taxon>Pseudomonadota</taxon>
        <taxon>Alphaproteobacteria</taxon>
        <taxon>Rhodobacterales</taxon>
        <taxon>Roseobacteraceae</taxon>
        <taxon>Ruegeria</taxon>
    </lineage>
</organism>
<dbReference type="AlphaFoldDB" id="A0A0X3TZL5"/>
<sequence>MFGAGGFAAGSVITGVVGFKFRDQVRQLLGVSRPNIEQLGLATGMDDEWLLTPEDREELARHLADSTTAD</sequence>
<comment type="caution">
    <text evidence="1">The sequence shown here is derived from an EMBL/GenBank/DDBJ whole genome shotgun (WGS) entry which is preliminary data.</text>
</comment>
<reference evidence="2" key="1">
    <citation type="submission" date="2015-12" db="EMBL/GenBank/DDBJ databases">
        <authorList>
            <person name="Zhang G."/>
            <person name="Stingl U."/>
        </authorList>
    </citation>
    <scope>NUCLEOTIDE SEQUENCE [LARGE SCALE GENOMIC DNA]</scope>
    <source>
        <strain evidence="2">ZGT108</strain>
    </source>
</reference>
<dbReference type="Proteomes" id="UP000053690">
    <property type="component" value="Unassembled WGS sequence"/>
</dbReference>
<proteinExistence type="predicted"/>
<evidence type="ECO:0000313" key="1">
    <source>
        <dbReference type="EMBL" id="KUJ78800.1"/>
    </source>
</evidence>
<gene>
    <name evidence="1" type="ORF">AVO44_10410</name>
</gene>
<dbReference type="STRING" id="1685378.AVO44_10410"/>
<dbReference type="EMBL" id="LQBP01000005">
    <property type="protein sequence ID" value="KUJ78800.1"/>
    <property type="molecule type" value="Genomic_DNA"/>
</dbReference>
<evidence type="ECO:0000313" key="2">
    <source>
        <dbReference type="Proteomes" id="UP000053690"/>
    </source>
</evidence>
<keyword evidence="2" id="KW-1185">Reference proteome</keyword>
<protein>
    <submittedName>
        <fullName evidence="1">Uncharacterized protein</fullName>
    </submittedName>
</protein>
<name>A0A0X3TZL5_9RHOB</name>